<reference evidence="4" key="1">
    <citation type="submission" date="2016-10" db="EMBL/GenBank/DDBJ databases">
        <authorList>
            <person name="Varghese N."/>
            <person name="Submissions S."/>
        </authorList>
    </citation>
    <scope>NUCLEOTIDE SEQUENCE [LARGE SCALE GENOMIC DNA]</scope>
    <source>
        <strain evidence="4">DSM 45421</strain>
    </source>
</reference>
<dbReference type="STRING" id="1190417.SAMN05660690_2536"/>
<dbReference type="OrthoDB" id="3240480at2"/>
<dbReference type="EMBL" id="FMZF01000003">
    <property type="protein sequence ID" value="SDC78373.1"/>
    <property type="molecule type" value="Genomic_DNA"/>
</dbReference>
<organism evidence="3 4">
    <name type="scientific">Geodermatophilus telluris</name>
    <dbReference type="NCBI Taxonomy" id="1190417"/>
    <lineage>
        <taxon>Bacteria</taxon>
        <taxon>Bacillati</taxon>
        <taxon>Actinomycetota</taxon>
        <taxon>Actinomycetes</taxon>
        <taxon>Geodermatophilales</taxon>
        <taxon>Geodermatophilaceae</taxon>
        <taxon>Geodermatophilus</taxon>
    </lineage>
</organism>
<dbReference type="AlphaFoldDB" id="A0A1G6PDZ8"/>
<evidence type="ECO:0000256" key="2">
    <source>
        <dbReference type="SAM" id="Phobius"/>
    </source>
</evidence>
<evidence type="ECO:0000256" key="1">
    <source>
        <dbReference type="SAM" id="MobiDB-lite"/>
    </source>
</evidence>
<proteinExistence type="predicted"/>
<keyword evidence="2" id="KW-0812">Transmembrane</keyword>
<accession>A0A1G6PDZ8</accession>
<protein>
    <submittedName>
        <fullName evidence="3">Uncharacterized protein</fullName>
    </submittedName>
</protein>
<sequence length="296" mass="32007">MFTTDGSDSRSAQPTAGDDVQYEYTSARALRGTEARTIAKAAKDGWELDSQTQGKLRTELTFRRVKPKNAWQLCVALIAAHWSAFGRLKSTTQQFALAAAGGLVVFALVVAVVVASRPGGSTPQATTAPTEVTPSGQPSETPPSAETQPDTYIYTGPQYEVVVVDENVGPAALDQYWVLTSPLDYSTDEYKNQIKLIIEDIARQDGSAALIVNVVTDREVAEAEAISTYEQFDAEHGTNYAVNAIPAKEPEHWAASYTGGFDFDAGEASESAEAFEVIWRPYATQETEQWQPALAG</sequence>
<name>A0A1G6PDZ8_9ACTN</name>
<evidence type="ECO:0000313" key="3">
    <source>
        <dbReference type="EMBL" id="SDC78373.1"/>
    </source>
</evidence>
<dbReference type="RefSeq" id="WP_091366185.1">
    <property type="nucleotide sequence ID" value="NZ_FMZF01000003.1"/>
</dbReference>
<keyword evidence="2" id="KW-1133">Transmembrane helix</keyword>
<keyword evidence="4" id="KW-1185">Reference proteome</keyword>
<gene>
    <name evidence="3" type="ORF">SAMN05660690_2536</name>
</gene>
<dbReference type="Proteomes" id="UP000199416">
    <property type="component" value="Unassembled WGS sequence"/>
</dbReference>
<feature type="transmembrane region" description="Helical" evidence="2">
    <location>
        <begin position="95"/>
        <end position="115"/>
    </location>
</feature>
<keyword evidence="2" id="KW-0472">Membrane</keyword>
<feature type="region of interest" description="Disordered" evidence="1">
    <location>
        <begin position="119"/>
        <end position="150"/>
    </location>
</feature>
<evidence type="ECO:0000313" key="4">
    <source>
        <dbReference type="Proteomes" id="UP000199416"/>
    </source>
</evidence>